<evidence type="ECO:0000313" key="3">
    <source>
        <dbReference type="WBParaSite" id="ALUE_0001746701-mRNA-1"/>
    </source>
</evidence>
<organism evidence="2 3">
    <name type="scientific">Ascaris lumbricoides</name>
    <name type="common">Giant roundworm</name>
    <dbReference type="NCBI Taxonomy" id="6252"/>
    <lineage>
        <taxon>Eukaryota</taxon>
        <taxon>Metazoa</taxon>
        <taxon>Ecdysozoa</taxon>
        <taxon>Nematoda</taxon>
        <taxon>Chromadorea</taxon>
        <taxon>Rhabditida</taxon>
        <taxon>Spirurina</taxon>
        <taxon>Ascaridomorpha</taxon>
        <taxon>Ascaridoidea</taxon>
        <taxon>Ascarididae</taxon>
        <taxon>Ascaris</taxon>
    </lineage>
</organism>
<dbReference type="AlphaFoldDB" id="A0A0M3IGM2"/>
<proteinExistence type="predicted"/>
<name>A0A0M3IGM2_ASCLU</name>
<feature type="region of interest" description="Disordered" evidence="1">
    <location>
        <begin position="34"/>
        <end position="55"/>
    </location>
</feature>
<evidence type="ECO:0000256" key="1">
    <source>
        <dbReference type="SAM" id="MobiDB-lite"/>
    </source>
</evidence>
<accession>A0A0M3IGM2</accession>
<protein>
    <submittedName>
        <fullName evidence="3">UBA domain-containing protein</fullName>
    </submittedName>
</protein>
<reference evidence="3" key="1">
    <citation type="submission" date="2017-02" db="UniProtKB">
        <authorList>
            <consortium name="WormBaseParasite"/>
        </authorList>
    </citation>
    <scope>IDENTIFICATION</scope>
</reference>
<dbReference type="WBParaSite" id="ALUE_0001746701-mRNA-1">
    <property type="protein sequence ID" value="ALUE_0001746701-mRNA-1"/>
    <property type="gene ID" value="ALUE_0001746701"/>
</dbReference>
<feature type="region of interest" description="Disordered" evidence="1">
    <location>
        <begin position="102"/>
        <end position="123"/>
    </location>
</feature>
<keyword evidence="2" id="KW-1185">Reference proteome</keyword>
<feature type="compositionally biased region" description="Basic and acidic residues" evidence="1">
    <location>
        <begin position="102"/>
        <end position="114"/>
    </location>
</feature>
<sequence>MQTDHISEIRVNGYQNRQSEGSFRWYLAPHNSAATNSSRTSISRQQPQSTNEATGNTRYFTTLAAVFGWNKAKAICEKHPNVKNACVLAQLLLEEEEQRTVERQRRGSRGDGHRIGILRSDTSPVTGVGNVDTDIVSDHHEANMMINSSSNIQVERCPQAPLTHSESNISLDLISFAVPASYKPPEVLHGYVNDTHLGDSCPDLIELLFE</sequence>
<evidence type="ECO:0000313" key="2">
    <source>
        <dbReference type="Proteomes" id="UP000036681"/>
    </source>
</evidence>
<dbReference type="Proteomes" id="UP000036681">
    <property type="component" value="Unplaced"/>
</dbReference>